<dbReference type="InterPro" id="IPR056770">
    <property type="entry name" value="Piezo_THU9_anchor"/>
</dbReference>
<feature type="transmembrane region" description="Helical" evidence="2">
    <location>
        <begin position="649"/>
        <end position="667"/>
    </location>
</feature>
<accession>E4XSY7</accession>
<reference evidence="7" key="1">
    <citation type="journal article" date="2010" name="Science">
        <title>Plasticity of animal genome architecture unmasked by rapid evolution of a pelagic tunicate.</title>
        <authorList>
            <person name="Denoeud F."/>
            <person name="Henriet S."/>
            <person name="Mungpakdee S."/>
            <person name="Aury J.M."/>
            <person name="Da Silva C."/>
            <person name="Brinkmann H."/>
            <person name="Mikhaleva J."/>
            <person name="Olsen L.C."/>
            <person name="Jubin C."/>
            <person name="Canestro C."/>
            <person name="Bouquet J.M."/>
            <person name="Danks G."/>
            <person name="Poulain J."/>
            <person name="Campsteijn C."/>
            <person name="Adamski M."/>
            <person name="Cross I."/>
            <person name="Yadetie F."/>
            <person name="Muffato M."/>
            <person name="Louis A."/>
            <person name="Butcher S."/>
            <person name="Tsagkogeorga G."/>
            <person name="Konrad A."/>
            <person name="Singh S."/>
            <person name="Jensen M.F."/>
            <person name="Cong E.H."/>
            <person name="Eikeseth-Otteraa H."/>
            <person name="Noel B."/>
            <person name="Anthouard V."/>
            <person name="Porcel B.M."/>
            <person name="Kachouri-Lafond R."/>
            <person name="Nishino A."/>
            <person name="Ugolini M."/>
            <person name="Chourrout P."/>
            <person name="Nishida H."/>
            <person name="Aasland R."/>
            <person name="Huzurbazar S."/>
            <person name="Westhof E."/>
            <person name="Delsuc F."/>
            <person name="Lehrach H."/>
            <person name="Reinhardt R."/>
            <person name="Weissenbach J."/>
            <person name="Roy S.W."/>
            <person name="Artiguenave F."/>
            <person name="Postlethwait J.H."/>
            <person name="Manak J.R."/>
            <person name="Thompson E.M."/>
            <person name="Jaillon O."/>
            <person name="Du Pasquier L."/>
            <person name="Boudinot P."/>
            <person name="Liberles D.A."/>
            <person name="Volff J.N."/>
            <person name="Philippe H."/>
            <person name="Lenhard B."/>
            <person name="Roest Crollius H."/>
            <person name="Wincker P."/>
            <person name="Chourrout D."/>
        </authorList>
    </citation>
    <scope>NUCLEOTIDE SEQUENCE [LARGE SCALE GENOMIC DNA]</scope>
</reference>
<keyword evidence="2" id="KW-0812">Transmembrane</keyword>
<feature type="region of interest" description="Disordered" evidence="1">
    <location>
        <begin position="1529"/>
        <end position="1550"/>
    </location>
</feature>
<feature type="transmembrane region" description="Helical" evidence="2">
    <location>
        <begin position="1200"/>
        <end position="1225"/>
    </location>
</feature>
<dbReference type="InterPro" id="IPR031805">
    <property type="entry name" value="Piezo_TM25-28"/>
</dbReference>
<evidence type="ECO:0000313" key="7">
    <source>
        <dbReference type="EMBL" id="CBY12849.1"/>
    </source>
</evidence>
<sequence>MSRTPTNIGLCNVFFYVLLPVSLCAAILFRYDFIGIVYLLLLLTWPYNTGYNTAYAKRFTLTTLIFSCIFSLLECIFLAVVAIKKTEFLNRDADWELGYCSKTEEVYRFLGMQALDQATAVNIIRILVPNFVVFIISLLTYLNLCAIKAKGSHQGSQETQLIPGNPGQSQTFLGETITDQTLETKSRWNKFLFLFTLVFLALSGIASPSALSFPYLLLFLFLTTMYSFHVNLEPQRNVYKLRLGLSIYTAFHLLLMYMWQLPSINSNSMEINKETNATDLASRVLGLKRLVIVDCTIPNPCGTNTTINNITTVRPVPIYDIVVDNCVHEECIKPYCWQNETPDFFEPMFVLLLHFCCAYSYMIFRDFKSSQKAYYSHLSQRSAAYIQEADPLVDATSTFSDTEIQDNAYPVPEPSAKSPTSAVLHRMSIFKSRLPQKRQIWIALREKVLYVVGLIMMMAWSVTYHSWITFILLLWSCYLWMARDRASVTLRHSKYITLYAIVLILLQFVYSLRLTDDELPTKLHDNDKGEKASDGLKTIGLSRPEGLAFTTLLLRIGFTLVFWLMIHENIRQKFEKQRPNAELPMPEIQAWILEQLARYFIIIVSSFLLFIALNGQVVGYKIIYMLFFLFSGVIFQLSWNMWHRVLRVFWLLLVVYSILVVVLIYTFQLNGFQDYWKNITTLTTSDLEDIGLKYYKDSSGLMMSIFLPTAFLVCCMLQLHYYHERFIVLTDEHTDDRLQNGPLLSRTRYSRRRSDSFLTKNTKWRQLYTKLSVFAEIFKRIMWKLLEIHRWKICAMVVILSALSQPSACYLFPALLWILGLPFRNLDLFVYILTLVWASLMLLFNMIYQLEFVHVKLNQTLLESTNCHDENLSGDLMKWIGFEKVEDKNSFCEFVRGWLSIIIVLLAERVIFRRSRFLENHYPETKVAPGAVFPEIIRENADRSVKECCKFFANYFFHKFGVEICFISSVITIWTRKDFFGTIYAIWLLVLLVLSSNSRRTLAKVWKGYTIFLAVLWAVEFVLVLNIPKALCIDLKAQYYNNEKLFFVKLISDEDERIKFIKFLFLPLQSGIDEDKASAIILDFFQLLLAVCQCGVFETENTDTWIKLAGRNDDTVLDDVKDNPHRNFILAEPPTTLDRLKTFVFSMVYWVTFTVVLIAGTNRTSLFCLGYLVASFYFLYQGQMIITCRPSILRRRWNWLLFYTGTVVVTKCCLQLLACVFSGTVENIDGNSCYLRSLLSLSCEETSYFKVVNADPPKNECIHEKDVQAVGIAWDFATFIFLLLQRRIFQSYYFLHVREDLIVQIGLSSKGNQLFSMWVQMEAGKRKKNEEIDKERVQESVERIRKNVRSDMKEPYDHFDALRVCDKTWFEGLTETIDLDDVVQAPHGLPQSTSDSGLKSTPGIPHSITDNQLSAAGNSPKLPQSFRDIKQGIGNVLFTGRLPGKDMSESKDTLFERTQQADKEQKLMNDPSLVYLTRVLNTRTQAYRSIIIQLKRDRQESRNTLPVVADRRYAHQIRNAALNRVARHGAGSNAGSHTGTDLDTPPSSSRTHQDDFANYFVSPDDFDKGDHFIQRLLSAIWYFVQFQIDNLCYALMILNGMLNASILSIPMLGMVFLWAMLSVPRPSKRFWVTVIGYTCIVITIKYIFAFKVWAFNQEVFVTEEPFAIQKIFGVENRDGVKYLDIAQLLVLFFQRGLLKVHGLWENYDERDLDDEDDNTNLFQVYIVDKTIDGFGRLVGRNKSKRKEKNSRPRTTEQNKNCFLRVIDWALNKLLVFFKSPGRFYARLIQQEKEKKNMPTDMYIWMLGCDFICFIIIMFGYWAFGKHTIGQTLDITVQIKENTVPKSFLYLLITHFFLILVDRAIYLKKNLMAKLLFHFAQVLVIHIWIFFLLPQITSRSFFKNNVAISLYTFKAIYFAFSAHQIKSGYPTRILQHFLTKRYNYVNLYVFIGYRVCPFIIEFQNIMDWMFVESTVGISRWFMLTTIYHELYQIKCWRHLEKQFHYPRGFPRWPSFKYSGGKRLHCFFAGVILSEHAMTRSEWIMEAVRRKIIKKQLVQLPFSLIALSKKHIQVATLAEHI</sequence>
<feature type="compositionally biased region" description="Polar residues" evidence="1">
    <location>
        <begin position="1408"/>
        <end position="1417"/>
    </location>
</feature>
<feature type="transmembrane region" description="Helical" evidence="2">
    <location>
        <begin position="239"/>
        <end position="259"/>
    </location>
</feature>
<dbReference type="EMBL" id="FN653144">
    <property type="protein sequence ID" value="CBY12849.1"/>
    <property type="molecule type" value="Genomic_DNA"/>
</dbReference>
<feature type="transmembrane region" description="Helical" evidence="2">
    <location>
        <begin position="546"/>
        <end position="566"/>
    </location>
</feature>
<feature type="domain" description="Piezo transmembrane helical unit" evidence="4">
    <location>
        <begin position="1588"/>
        <end position="1705"/>
    </location>
</feature>
<dbReference type="Pfam" id="PF15917">
    <property type="entry name" value="Piezo_TM25-28"/>
    <property type="match status" value="1"/>
</dbReference>
<feature type="transmembrane region" description="Helical" evidence="2">
    <location>
        <begin position="1802"/>
        <end position="1823"/>
    </location>
</feature>
<feature type="transmembrane region" description="Helical" evidence="2">
    <location>
        <begin position="1630"/>
        <end position="1648"/>
    </location>
</feature>
<feature type="transmembrane region" description="Helical" evidence="2">
    <location>
        <begin position="123"/>
        <end position="144"/>
    </location>
</feature>
<feature type="transmembrane region" description="Helical" evidence="2">
    <location>
        <begin position="344"/>
        <end position="364"/>
    </location>
</feature>
<feature type="transmembrane region" description="Helical" evidence="2">
    <location>
        <begin position="793"/>
        <end position="816"/>
    </location>
</feature>
<evidence type="ECO:0000259" key="3">
    <source>
        <dbReference type="Pfam" id="PF15917"/>
    </source>
</evidence>
<dbReference type="PANTHER" id="PTHR47049:SF2">
    <property type="entry name" value="PIEZO-TYPE MECHANOSENSITIVE ION CHANNEL HOMOLOG"/>
    <property type="match status" value="1"/>
</dbReference>
<dbReference type="PANTHER" id="PTHR47049">
    <property type="entry name" value="PIEZO-TYPE MECHANOSENSITIVE ION CHANNEL HOMOLOG"/>
    <property type="match status" value="1"/>
</dbReference>
<keyword evidence="2" id="KW-0472">Membrane</keyword>
<feature type="transmembrane region" description="Helical" evidence="2">
    <location>
        <begin position="1904"/>
        <end position="1922"/>
    </location>
</feature>
<feature type="transmembrane region" description="Helical" evidence="2">
    <location>
        <begin position="701"/>
        <end position="719"/>
    </location>
</feature>
<feature type="transmembrane region" description="Helical" evidence="2">
    <location>
        <begin position="1267"/>
        <end position="1284"/>
    </location>
</feature>
<dbReference type="GO" id="GO:0008381">
    <property type="term" value="F:mechanosensitive monoatomic ion channel activity"/>
    <property type="evidence" value="ECO:0007669"/>
    <property type="project" value="InterPro"/>
</dbReference>
<feature type="transmembrane region" description="Helical" evidence="2">
    <location>
        <begin position="59"/>
        <end position="83"/>
    </location>
</feature>
<feature type="transmembrane region" description="Helical" evidence="2">
    <location>
        <begin position="979"/>
        <end position="996"/>
    </location>
</feature>
<feature type="transmembrane region" description="Helical" evidence="2">
    <location>
        <begin position="14"/>
        <end position="47"/>
    </location>
</feature>
<evidence type="ECO:0000259" key="5">
    <source>
        <dbReference type="Pfam" id="PF24871"/>
    </source>
</evidence>
<dbReference type="Pfam" id="PF23188">
    <property type="entry name" value="THU_Piezo1"/>
    <property type="match status" value="1"/>
</dbReference>
<feature type="transmembrane region" description="Helical" evidence="2">
    <location>
        <begin position="1164"/>
        <end position="1180"/>
    </location>
</feature>
<dbReference type="InterPro" id="IPR027272">
    <property type="entry name" value="Piezo"/>
</dbReference>
<dbReference type="OrthoDB" id="303066at2759"/>
<feature type="transmembrane region" description="Helical" evidence="2">
    <location>
        <begin position="466"/>
        <end position="483"/>
    </location>
</feature>
<evidence type="ECO:0000259" key="6">
    <source>
        <dbReference type="Pfam" id="PF24874"/>
    </source>
</evidence>
<dbReference type="InterPro" id="IPR056769">
    <property type="entry name" value="Piezo_TM1-24"/>
</dbReference>
<dbReference type="GO" id="GO:0016020">
    <property type="term" value="C:membrane"/>
    <property type="evidence" value="ECO:0007669"/>
    <property type="project" value="InterPro"/>
</dbReference>
<feature type="transmembrane region" description="Helical" evidence="2">
    <location>
        <begin position="191"/>
        <end position="207"/>
    </location>
</feature>
<dbReference type="Proteomes" id="UP000001307">
    <property type="component" value="Unassembled WGS sequence"/>
</dbReference>
<evidence type="ECO:0000313" key="8">
    <source>
        <dbReference type="Proteomes" id="UP000001307"/>
    </source>
</evidence>
<feature type="domain" description="Piezo THU9 and anchor" evidence="6">
    <location>
        <begin position="1799"/>
        <end position="2029"/>
    </location>
</feature>
<feature type="transmembrane region" description="Helical" evidence="2">
    <location>
        <begin position="622"/>
        <end position="642"/>
    </location>
</feature>
<evidence type="ECO:0000256" key="1">
    <source>
        <dbReference type="SAM" id="MobiDB-lite"/>
    </source>
</evidence>
<keyword evidence="8" id="KW-1185">Reference proteome</keyword>
<feature type="transmembrane region" description="Helical" evidence="2">
    <location>
        <begin position="440"/>
        <end position="460"/>
    </location>
</feature>
<name>E4XSY7_OIKDI</name>
<gene>
    <name evidence="7" type="ORF">GSOID_T00002913001</name>
</gene>
<feature type="domain" description="Piezo TM1-24" evidence="5">
    <location>
        <begin position="319"/>
        <end position="727"/>
    </location>
</feature>
<feature type="transmembrane region" description="Helical" evidence="2">
    <location>
        <begin position="213"/>
        <end position="232"/>
    </location>
</feature>
<feature type="transmembrane region" description="Helical" evidence="2">
    <location>
        <begin position="1943"/>
        <end position="1961"/>
    </location>
</feature>
<feature type="transmembrane region" description="Helical" evidence="2">
    <location>
        <begin position="828"/>
        <end position="848"/>
    </location>
</feature>
<feature type="transmembrane region" description="Helical" evidence="2">
    <location>
        <begin position="1874"/>
        <end position="1892"/>
    </location>
</feature>
<dbReference type="Pfam" id="PF24871">
    <property type="entry name" value="Piezo_TM1-24"/>
    <property type="match status" value="2"/>
</dbReference>
<organism evidence="7">
    <name type="scientific">Oikopleura dioica</name>
    <name type="common">Tunicate</name>
    <dbReference type="NCBI Taxonomy" id="34765"/>
    <lineage>
        <taxon>Eukaryota</taxon>
        <taxon>Metazoa</taxon>
        <taxon>Chordata</taxon>
        <taxon>Tunicata</taxon>
        <taxon>Appendicularia</taxon>
        <taxon>Copelata</taxon>
        <taxon>Oikopleuridae</taxon>
        <taxon>Oikopleura</taxon>
    </lineage>
</organism>
<feature type="compositionally biased region" description="Polar residues" evidence="1">
    <location>
        <begin position="1533"/>
        <end position="1550"/>
    </location>
</feature>
<feature type="domain" description="Piezo TM25-28" evidence="3">
    <location>
        <begin position="1121"/>
        <end position="1348"/>
    </location>
</feature>
<evidence type="ECO:0000259" key="4">
    <source>
        <dbReference type="Pfam" id="PF23188"/>
    </source>
</evidence>
<feature type="transmembrane region" description="Helical" evidence="2">
    <location>
        <begin position="1008"/>
        <end position="1027"/>
    </location>
</feature>
<feature type="compositionally biased region" description="Polar residues" evidence="1">
    <location>
        <begin position="1390"/>
        <end position="1399"/>
    </location>
</feature>
<dbReference type="InterPro" id="IPR056768">
    <property type="entry name" value="THU_Piezo"/>
</dbReference>
<feature type="domain" description="Piezo TM1-24" evidence="5">
    <location>
        <begin position="30"/>
        <end position="309"/>
    </location>
</feature>
<dbReference type="InParanoid" id="E4XSY7"/>
<dbReference type="Pfam" id="PF24874">
    <property type="entry name" value="Piezo_THU9_anchor"/>
    <property type="match status" value="1"/>
</dbReference>
<evidence type="ECO:0000256" key="2">
    <source>
        <dbReference type="SAM" id="Phobius"/>
    </source>
</evidence>
<feature type="region of interest" description="Disordered" evidence="1">
    <location>
        <begin position="1385"/>
        <end position="1423"/>
    </location>
</feature>
<feature type="transmembrane region" description="Helical" evidence="2">
    <location>
        <begin position="596"/>
        <end position="616"/>
    </location>
</feature>
<feature type="transmembrane region" description="Helical" evidence="2">
    <location>
        <begin position="1847"/>
        <end position="1865"/>
    </location>
</feature>
<keyword evidence="2" id="KW-1133">Transmembrane helix</keyword>
<protein>
    <submittedName>
        <fullName evidence="7">Uncharacterized protein</fullName>
    </submittedName>
</protein>
<proteinExistence type="predicted"/>
<feature type="transmembrane region" description="Helical" evidence="2">
    <location>
        <begin position="495"/>
        <end position="512"/>
    </location>
</feature>
<feature type="transmembrane region" description="Helical" evidence="2">
    <location>
        <begin position="1591"/>
        <end position="1618"/>
    </location>
</feature>